<sequence length="305" mass="34697">MDNQPEVSSHAIKDVKKSKEKSTKKQNVLSTPFGSDKSSKNFRLTKCTFEKNTPFPKTTGSGRGRPKGTTKVAALGHTDDFDVAEAPQWAGKEAKRFIAVFAPHHSIFDEEVVVGKRRRTEKVDYGAKRGKKNDATGDRLATMGAEGVNDGTVDMREQERDVVQHTERIQKRHRGAVNDGRGRLPEDATVINQIRLQEDVFATRGPQIVSRVDKKGQKEVQRRLKRRDIVMRPQDDVNDDVEVVRLQEHPILKGTEEVVMRQPEAINDDAEDPERSLVEICNFLADDFPTRYRRKKRRIEVMTID</sequence>
<keyword evidence="3" id="KW-1185">Reference proteome</keyword>
<accession>A0A2A6BVX6</accession>
<evidence type="ECO:0000256" key="1">
    <source>
        <dbReference type="SAM" id="MobiDB-lite"/>
    </source>
</evidence>
<accession>A0A8R1U7E7</accession>
<evidence type="ECO:0000313" key="3">
    <source>
        <dbReference type="Proteomes" id="UP000005239"/>
    </source>
</evidence>
<organism evidence="2 3">
    <name type="scientific">Pristionchus pacificus</name>
    <name type="common">Parasitic nematode worm</name>
    <dbReference type="NCBI Taxonomy" id="54126"/>
    <lineage>
        <taxon>Eukaryota</taxon>
        <taxon>Metazoa</taxon>
        <taxon>Ecdysozoa</taxon>
        <taxon>Nematoda</taxon>
        <taxon>Chromadorea</taxon>
        <taxon>Rhabditida</taxon>
        <taxon>Rhabditina</taxon>
        <taxon>Diplogasteromorpha</taxon>
        <taxon>Diplogasteroidea</taxon>
        <taxon>Neodiplogasteridae</taxon>
        <taxon>Pristionchus</taxon>
    </lineage>
</organism>
<dbReference type="Proteomes" id="UP000005239">
    <property type="component" value="Unassembled WGS sequence"/>
</dbReference>
<dbReference type="AlphaFoldDB" id="A0A2A6BVX6"/>
<proteinExistence type="predicted"/>
<gene>
    <name evidence="2" type="primary">WBGene00095753</name>
</gene>
<evidence type="ECO:0000313" key="2">
    <source>
        <dbReference type="EnsemblMetazoa" id="PPA06199.1"/>
    </source>
</evidence>
<name>A0A2A6BVX6_PRIPA</name>
<feature type="region of interest" description="Disordered" evidence="1">
    <location>
        <begin position="1"/>
        <end position="71"/>
    </location>
</feature>
<reference evidence="3" key="1">
    <citation type="journal article" date="2008" name="Nat. Genet.">
        <title>The Pristionchus pacificus genome provides a unique perspective on nematode lifestyle and parasitism.</title>
        <authorList>
            <person name="Dieterich C."/>
            <person name="Clifton S.W."/>
            <person name="Schuster L.N."/>
            <person name="Chinwalla A."/>
            <person name="Delehaunty K."/>
            <person name="Dinkelacker I."/>
            <person name="Fulton L."/>
            <person name="Fulton R."/>
            <person name="Godfrey J."/>
            <person name="Minx P."/>
            <person name="Mitreva M."/>
            <person name="Roeseler W."/>
            <person name="Tian H."/>
            <person name="Witte H."/>
            <person name="Yang S.P."/>
            <person name="Wilson R.K."/>
            <person name="Sommer R.J."/>
        </authorList>
    </citation>
    <scope>NUCLEOTIDE SEQUENCE [LARGE SCALE GENOMIC DNA]</scope>
    <source>
        <strain evidence="3">PS312</strain>
    </source>
</reference>
<protein>
    <submittedName>
        <fullName evidence="2">Uncharacterized protein</fullName>
    </submittedName>
</protein>
<reference evidence="2" key="2">
    <citation type="submission" date="2022-06" db="UniProtKB">
        <authorList>
            <consortium name="EnsemblMetazoa"/>
        </authorList>
    </citation>
    <scope>IDENTIFICATION</scope>
    <source>
        <strain evidence="2">PS312</strain>
    </source>
</reference>
<dbReference type="EnsemblMetazoa" id="PPA06199.1">
    <property type="protein sequence ID" value="PPA06199.1"/>
    <property type="gene ID" value="WBGene00095753"/>
</dbReference>
<feature type="compositionally biased region" description="Basic and acidic residues" evidence="1">
    <location>
        <begin position="11"/>
        <end position="23"/>
    </location>
</feature>